<evidence type="ECO:0000313" key="2">
    <source>
        <dbReference type="Proteomes" id="UP000828390"/>
    </source>
</evidence>
<name>A0A9D4KQ08_DREPO</name>
<dbReference type="Proteomes" id="UP000828390">
    <property type="component" value="Unassembled WGS sequence"/>
</dbReference>
<protein>
    <submittedName>
        <fullName evidence="1">Uncharacterized protein</fullName>
    </submittedName>
</protein>
<reference evidence="1" key="2">
    <citation type="submission" date="2020-11" db="EMBL/GenBank/DDBJ databases">
        <authorList>
            <person name="McCartney M.A."/>
            <person name="Auch B."/>
            <person name="Kono T."/>
            <person name="Mallez S."/>
            <person name="Becker A."/>
            <person name="Gohl D.M."/>
            <person name="Silverstein K.A.T."/>
            <person name="Koren S."/>
            <person name="Bechman K.B."/>
            <person name="Herman A."/>
            <person name="Abrahante J.E."/>
            <person name="Garbe J."/>
        </authorList>
    </citation>
    <scope>NUCLEOTIDE SEQUENCE</scope>
    <source>
        <strain evidence="1">Duluth1</strain>
        <tissue evidence="1">Whole animal</tissue>
    </source>
</reference>
<dbReference type="EMBL" id="JAIWYP010000004">
    <property type="protein sequence ID" value="KAH3843573.1"/>
    <property type="molecule type" value="Genomic_DNA"/>
</dbReference>
<accession>A0A9D4KQ08</accession>
<proteinExistence type="predicted"/>
<gene>
    <name evidence="1" type="ORF">DPMN_117094</name>
</gene>
<reference evidence="1" key="1">
    <citation type="journal article" date="2019" name="bioRxiv">
        <title>The Genome of the Zebra Mussel, Dreissena polymorpha: A Resource for Invasive Species Research.</title>
        <authorList>
            <person name="McCartney M.A."/>
            <person name="Auch B."/>
            <person name="Kono T."/>
            <person name="Mallez S."/>
            <person name="Zhang Y."/>
            <person name="Obille A."/>
            <person name="Becker A."/>
            <person name="Abrahante J.E."/>
            <person name="Garbe J."/>
            <person name="Badalamenti J.P."/>
            <person name="Herman A."/>
            <person name="Mangelson H."/>
            <person name="Liachko I."/>
            <person name="Sullivan S."/>
            <person name="Sone E.D."/>
            <person name="Koren S."/>
            <person name="Silverstein K.A.T."/>
            <person name="Beckman K.B."/>
            <person name="Gohl D.M."/>
        </authorList>
    </citation>
    <scope>NUCLEOTIDE SEQUENCE</scope>
    <source>
        <strain evidence="1">Duluth1</strain>
        <tissue evidence="1">Whole animal</tissue>
    </source>
</reference>
<keyword evidence="2" id="KW-1185">Reference proteome</keyword>
<comment type="caution">
    <text evidence="1">The sequence shown here is derived from an EMBL/GenBank/DDBJ whole genome shotgun (WGS) entry which is preliminary data.</text>
</comment>
<organism evidence="1 2">
    <name type="scientific">Dreissena polymorpha</name>
    <name type="common">Zebra mussel</name>
    <name type="synonym">Mytilus polymorpha</name>
    <dbReference type="NCBI Taxonomy" id="45954"/>
    <lineage>
        <taxon>Eukaryota</taxon>
        <taxon>Metazoa</taxon>
        <taxon>Spiralia</taxon>
        <taxon>Lophotrochozoa</taxon>
        <taxon>Mollusca</taxon>
        <taxon>Bivalvia</taxon>
        <taxon>Autobranchia</taxon>
        <taxon>Heteroconchia</taxon>
        <taxon>Euheterodonta</taxon>
        <taxon>Imparidentia</taxon>
        <taxon>Neoheterodontei</taxon>
        <taxon>Myida</taxon>
        <taxon>Dreissenoidea</taxon>
        <taxon>Dreissenidae</taxon>
        <taxon>Dreissena</taxon>
    </lineage>
</organism>
<evidence type="ECO:0000313" key="1">
    <source>
        <dbReference type="EMBL" id="KAH3843573.1"/>
    </source>
</evidence>
<sequence>MAEKGCRKWQPVDRSSVLGCYKEDEELVQIECLRVATVAALRLCMSFTCPWSEKWQPSGPNPFCFAAAAQNPFKRQK</sequence>
<dbReference type="AlphaFoldDB" id="A0A9D4KQ08"/>